<dbReference type="PANTHER" id="PTHR19229">
    <property type="entry name" value="ATP-BINDING CASSETTE TRANSPORTER SUBFAMILY A ABCA"/>
    <property type="match status" value="1"/>
</dbReference>
<keyword evidence="10" id="KW-0325">Glycoprotein</keyword>
<dbReference type="Ensembl" id="ENSOCUT00000041201.1">
    <property type="protein sequence ID" value="ENSOCUP00000032526.1"/>
    <property type="gene ID" value="ENSOCUG00000023033.3"/>
</dbReference>
<feature type="signal peptide" evidence="13">
    <location>
        <begin position="1"/>
        <end position="16"/>
    </location>
</feature>
<keyword evidence="4" id="KW-0677">Repeat</keyword>
<dbReference type="InterPro" id="IPR026082">
    <property type="entry name" value="ABCA"/>
</dbReference>
<feature type="transmembrane region" description="Helical" evidence="12">
    <location>
        <begin position="1064"/>
        <end position="1085"/>
    </location>
</feature>
<dbReference type="Gene3D" id="3.40.50.300">
    <property type="entry name" value="P-loop containing nucleotide triphosphate hydrolases"/>
    <property type="match status" value="2"/>
</dbReference>
<evidence type="ECO:0000256" key="10">
    <source>
        <dbReference type="ARBA" id="ARBA00023180"/>
    </source>
</evidence>
<evidence type="ECO:0000256" key="8">
    <source>
        <dbReference type="ARBA" id="ARBA00023055"/>
    </source>
</evidence>
<dbReference type="InterPro" id="IPR027417">
    <property type="entry name" value="P-loop_NTPase"/>
</dbReference>
<keyword evidence="8" id="KW-0445">Lipid transport</keyword>
<dbReference type="GO" id="GO:0016020">
    <property type="term" value="C:membrane"/>
    <property type="evidence" value="ECO:0007669"/>
    <property type="project" value="InterPro"/>
</dbReference>
<feature type="transmembrane region" description="Helical" evidence="12">
    <location>
        <begin position="1002"/>
        <end position="1022"/>
    </location>
</feature>
<keyword evidence="9 12" id="KW-0472">Membrane</keyword>
<feature type="domain" description="ABC transporter" evidence="14">
    <location>
        <begin position="433"/>
        <end position="666"/>
    </location>
</feature>
<evidence type="ECO:0000256" key="5">
    <source>
        <dbReference type="ARBA" id="ARBA00022741"/>
    </source>
</evidence>
<name>A0A5F9CFZ8_RABIT</name>
<dbReference type="GO" id="GO:0005524">
    <property type="term" value="F:ATP binding"/>
    <property type="evidence" value="ECO:0007669"/>
    <property type="project" value="UniProtKB-KW"/>
</dbReference>
<reference evidence="15" key="2">
    <citation type="submission" date="2025-08" db="UniProtKB">
        <authorList>
            <consortium name="Ensembl"/>
        </authorList>
    </citation>
    <scope>IDENTIFICATION</scope>
    <source>
        <strain evidence="15">Thorbecke</strain>
    </source>
</reference>
<dbReference type="GO" id="GO:0016887">
    <property type="term" value="F:ATP hydrolysis activity"/>
    <property type="evidence" value="ECO:0007669"/>
    <property type="project" value="InterPro"/>
</dbReference>
<feature type="transmembrane region" description="Helical" evidence="12">
    <location>
        <begin position="1122"/>
        <end position="1146"/>
    </location>
</feature>
<dbReference type="EMBL" id="AAGW02061413">
    <property type="status" value="NOT_ANNOTATED_CDS"/>
    <property type="molecule type" value="Genomic_DNA"/>
</dbReference>
<evidence type="ECO:0000256" key="9">
    <source>
        <dbReference type="ARBA" id="ARBA00023136"/>
    </source>
</evidence>
<evidence type="ECO:0000256" key="11">
    <source>
        <dbReference type="ARBA" id="ARBA00050894"/>
    </source>
</evidence>
<comment type="catalytic activity">
    <reaction evidence="11">
        <text>cholesterol(in) + ATP + H2O = cholesterol(out) + ADP + phosphate + H(+)</text>
        <dbReference type="Rhea" id="RHEA:39051"/>
        <dbReference type="ChEBI" id="CHEBI:15377"/>
        <dbReference type="ChEBI" id="CHEBI:15378"/>
        <dbReference type="ChEBI" id="CHEBI:16113"/>
        <dbReference type="ChEBI" id="CHEBI:30616"/>
        <dbReference type="ChEBI" id="CHEBI:43474"/>
        <dbReference type="ChEBI" id="CHEBI:456216"/>
    </reaction>
    <physiologicalReaction direction="left-to-right" evidence="11">
        <dbReference type="Rhea" id="RHEA:39052"/>
    </physiologicalReaction>
</comment>
<dbReference type="EMBL" id="AAGW02061415">
    <property type="status" value="NOT_ANNOTATED_CDS"/>
    <property type="molecule type" value="Genomic_DNA"/>
</dbReference>
<dbReference type="GO" id="GO:0140359">
    <property type="term" value="F:ABC-type transporter activity"/>
    <property type="evidence" value="ECO:0007669"/>
    <property type="project" value="InterPro"/>
</dbReference>
<dbReference type="PANTHER" id="PTHR19229:SF139">
    <property type="entry name" value="ATP-BINDING CASSETTE, SUB-FAMILY A (ABC1), MEMBER 14"/>
    <property type="match status" value="1"/>
</dbReference>
<evidence type="ECO:0000313" key="16">
    <source>
        <dbReference type="Proteomes" id="UP000001811"/>
    </source>
</evidence>
<keyword evidence="6" id="KW-0067">ATP-binding</keyword>
<protein>
    <recommendedName>
        <fullName evidence="14">ABC transporter domain-containing protein</fullName>
    </recommendedName>
</protein>
<keyword evidence="16" id="KW-1185">Reference proteome</keyword>
<evidence type="ECO:0000256" key="3">
    <source>
        <dbReference type="ARBA" id="ARBA00022692"/>
    </source>
</evidence>
<proteinExistence type="predicted"/>
<feature type="transmembrane region" description="Helical" evidence="12">
    <location>
        <begin position="1028"/>
        <end position="1052"/>
    </location>
</feature>
<keyword evidence="2" id="KW-0813">Transport</keyword>
<evidence type="ECO:0000256" key="4">
    <source>
        <dbReference type="ARBA" id="ARBA00022737"/>
    </source>
</evidence>
<dbReference type="CDD" id="cd03263">
    <property type="entry name" value="ABC_subfamily_A"/>
    <property type="match status" value="2"/>
</dbReference>
<dbReference type="Pfam" id="PF23321">
    <property type="entry name" value="R1_ABCA1"/>
    <property type="match status" value="1"/>
</dbReference>
<dbReference type="SUPFAM" id="SSF52540">
    <property type="entry name" value="P-loop containing nucleoside triphosphate hydrolases"/>
    <property type="match status" value="2"/>
</dbReference>
<dbReference type="InterPro" id="IPR003593">
    <property type="entry name" value="AAA+_ATPase"/>
</dbReference>
<dbReference type="EMBL" id="AAGW02061422">
    <property type="status" value="NOT_ANNOTATED_CDS"/>
    <property type="molecule type" value="Genomic_DNA"/>
</dbReference>
<evidence type="ECO:0000256" key="2">
    <source>
        <dbReference type="ARBA" id="ARBA00022448"/>
    </source>
</evidence>
<dbReference type="Pfam" id="PF00005">
    <property type="entry name" value="ABC_tran"/>
    <property type="match status" value="2"/>
</dbReference>
<feature type="transmembrane region" description="Helical" evidence="12">
    <location>
        <begin position="218"/>
        <end position="239"/>
    </location>
</feature>
<keyword evidence="5" id="KW-0547">Nucleotide-binding</keyword>
<dbReference type="GeneTree" id="ENSGT00940000164007"/>
<dbReference type="PROSITE" id="PS00211">
    <property type="entry name" value="ABC_TRANSPORTER_1"/>
    <property type="match status" value="1"/>
</dbReference>
<dbReference type="EMBL" id="AAGW02061420">
    <property type="status" value="NOT_ANNOTATED_CDS"/>
    <property type="molecule type" value="Genomic_DNA"/>
</dbReference>
<dbReference type="GO" id="GO:0012505">
    <property type="term" value="C:endomembrane system"/>
    <property type="evidence" value="ECO:0007669"/>
    <property type="project" value="UniProtKB-SubCell"/>
</dbReference>
<feature type="transmembrane region" description="Helical" evidence="12">
    <location>
        <begin position="353"/>
        <end position="376"/>
    </location>
</feature>
<dbReference type="EMBL" id="AAGW02061418">
    <property type="status" value="NOT_ANNOTATED_CDS"/>
    <property type="molecule type" value="Genomic_DNA"/>
</dbReference>
<comment type="subcellular location">
    <subcellularLocation>
        <location evidence="1">Endomembrane system</location>
        <topology evidence="1">Multi-pass membrane protein</topology>
    </subcellularLocation>
</comment>
<dbReference type="GO" id="GO:0005319">
    <property type="term" value="F:lipid transporter activity"/>
    <property type="evidence" value="ECO:0007669"/>
    <property type="project" value="TreeGrafter"/>
</dbReference>
<feature type="domain" description="ABC transporter" evidence="14">
    <location>
        <begin position="1199"/>
        <end position="1432"/>
    </location>
</feature>
<dbReference type="EMBL" id="AAGW02061421">
    <property type="status" value="NOT_ANNOTATED_CDS"/>
    <property type="molecule type" value="Genomic_DNA"/>
</dbReference>
<accession>A0A5F9CFZ8</accession>
<dbReference type="FunFam" id="3.40.50.300:FF:000465">
    <property type="entry name" value="ATP-binding cassette, sub-family A (ABC1), member 3"/>
    <property type="match status" value="1"/>
</dbReference>
<evidence type="ECO:0000256" key="7">
    <source>
        <dbReference type="ARBA" id="ARBA00022989"/>
    </source>
</evidence>
<dbReference type="Bgee" id="ENSOCUG00000023033">
    <property type="expression patterns" value="Expressed in testis and 2 other cell types or tissues"/>
</dbReference>
<dbReference type="InterPro" id="IPR013525">
    <property type="entry name" value="ABC2_TM"/>
</dbReference>
<organism evidence="15 16">
    <name type="scientific">Oryctolagus cuniculus</name>
    <name type="common">Rabbit</name>
    <dbReference type="NCBI Taxonomy" id="9986"/>
    <lineage>
        <taxon>Eukaryota</taxon>
        <taxon>Metazoa</taxon>
        <taxon>Chordata</taxon>
        <taxon>Craniata</taxon>
        <taxon>Vertebrata</taxon>
        <taxon>Euteleostomi</taxon>
        <taxon>Mammalia</taxon>
        <taxon>Eutheria</taxon>
        <taxon>Euarchontoglires</taxon>
        <taxon>Glires</taxon>
        <taxon>Lagomorpha</taxon>
        <taxon>Leporidae</taxon>
        <taxon>Oryctolagus</taxon>
    </lineage>
</organism>
<dbReference type="InterPro" id="IPR003439">
    <property type="entry name" value="ABC_transporter-like_ATP-bd"/>
</dbReference>
<dbReference type="SMART" id="SM00382">
    <property type="entry name" value="AAA"/>
    <property type="match status" value="2"/>
</dbReference>
<dbReference type="GO" id="GO:0005737">
    <property type="term" value="C:cytoplasm"/>
    <property type="evidence" value="ECO:0007669"/>
    <property type="project" value="UniProtKB-ARBA"/>
</dbReference>
<sequence length="1520" mass="173183">FIFLFFAMILTLRSNAKKQFRNASTFNPLPVELPNFLVNTPHKYELVYVPSKSEVAKNIIEMVKKDLNVNFKVQGFASEKEFESYIKREKSARVLAAVVFDHDFKNDQDGLPLQVTYHLRFSNYSSVPASRQSEGWKTSFLFPRIPTLGPRNPNKSDGGDPWYLNRGFLVVQRSLDKAIMSYHNDKAEALMAGLQIFARRFPYPEYYHDDHMWSFISLFPWIILFVFSHNLFTLVRSIVSEKENRLKEYQLMIGLSNGMLWASYFVTYLMLYLIIITLLCAVLFFKASIYFNTNDPSVVTVFFLLYVISLILFGFMISTFFTNASEVTISYCVLGDGLQWNNLSSPVTPGDTFTLAHVFGMLLFDACLYGLVAWYVEAVFPGEYGVPKPWYFFVQKSYWFGNPVKKMEEDNELSSFVENEYFEAEPVGLVAGIQIHHLRKEFKLHKTTFVAIKDLTLNFYEGQITVLLGPNGAGKTTTLSILTGFYLPTRGKIYISGYDISKDMVQVRKNLGLCPQYDLLFPNMTVSEHLLFYCVIKGVPPQRRSVEINKMLTSFGLLHKRDEFSKSLSGGMKRKLSIIIALIGGSKVVILDEPTSGMDPVSRRSTWNVLQQFKEDRTILLTTHHMDEADVLGDRIAIMVKGTLQCCGSSIFLKKRYGVGYHLVIVKKLDCDVKRVSNLIIYYVPTASLENDVAAELSFLLPKEYTHRFEALFAELEERQEELGIAAFGVSMTTLEEVFFRWREKEIERERERDPPSTNPRTSSGCPTWVQGPNGVTIVRHEEPARKMDLEQYGETIVPYSITGNSPFAVDFLKVLEDMLKAKKQKLQEVQGILSKNRQCTHSCIIGLSIEIAGGAIKLTFWFNNEAYHSPSLSLAVLDNAIFKSLSGSAASITVFNKPQPRYVSNSASNRRTSGIQIALNLFFGLSILISSFCLLTVTERITKAKHIQFLSGVYVFIFWFSSLIWDIAILFFACCLLLVVFLLAGLDLLISDYHFLDTMFIFMMFAWSVIPFIYLTCFLFSSGTSAYIKLFMFNQCMGFLGVLVDLLLNTLQGKSVNTTVKNLILNILLLLPIYNLGMSITKYYDFQENIHLCSSSNNIPKIINCDECEYPGVNENTIGRYIIAMAATGFAYFILILFMDTYAWILRTFVTQYIFFGIYKKLNKVMSRELSGESEDEDVEDERDRVLGQPLKFLDATVIIRELIKIYFKFPAVLAVRNISLAIKNEECFGLLGLNGAGKTTTFQILTGEDSATSGDVYIKGFSITKNNIKIRSKVGYCPQFDALLEYMTAREILTMYARLWGVPERRISYYVRKLLELLNLESHADKFIYTYSGGNKRRLSTAIAIMGKPSVIFLDEPSTGMDPVARRLLWNVVTQIRESGKVIIITSHSMEECDALCTRLAIMVRGKFVCLGSPQHLKNKFGNIYTVNVKFKADTNKDTIDDFKAFIYDVFPGSELKQEGQGFLNYYIPSKKNSWGKVFGVLEKAKEQFNLEDYSISQITLEQVFLTFANPDKRADVR</sequence>
<evidence type="ECO:0000256" key="13">
    <source>
        <dbReference type="SAM" id="SignalP"/>
    </source>
</evidence>
<dbReference type="FunFam" id="3.40.50.300:FF:000327">
    <property type="entry name" value="ATP-binding cassette sub-family A member 3"/>
    <property type="match status" value="1"/>
</dbReference>
<dbReference type="Pfam" id="PF12698">
    <property type="entry name" value="ABC2_membrane_3"/>
    <property type="match status" value="2"/>
</dbReference>
<keyword evidence="3 12" id="KW-0812">Transmembrane</keyword>
<feature type="transmembrane region" description="Helical" evidence="12">
    <location>
        <begin position="948"/>
        <end position="965"/>
    </location>
</feature>
<keyword evidence="13" id="KW-0732">Signal</keyword>
<dbReference type="Proteomes" id="UP000001811">
    <property type="component" value="Chromosome 6"/>
</dbReference>
<dbReference type="InterPro" id="IPR056264">
    <property type="entry name" value="R2_ABCA1-4-like"/>
</dbReference>
<keyword evidence="7 12" id="KW-1133">Transmembrane helix</keyword>
<dbReference type="EMBL" id="AAGW02061419">
    <property type="status" value="NOT_ANNOTATED_CDS"/>
    <property type="molecule type" value="Genomic_DNA"/>
</dbReference>
<dbReference type="InterPro" id="IPR017871">
    <property type="entry name" value="ABC_transporter-like_CS"/>
</dbReference>
<dbReference type="EMBL" id="AAGW02061414">
    <property type="status" value="NOT_ANNOTATED_CDS"/>
    <property type="molecule type" value="Genomic_DNA"/>
</dbReference>
<feature type="transmembrane region" description="Helical" evidence="12">
    <location>
        <begin position="260"/>
        <end position="285"/>
    </location>
</feature>
<reference evidence="15" key="3">
    <citation type="submission" date="2025-09" db="UniProtKB">
        <authorList>
            <consortium name="Ensembl"/>
        </authorList>
    </citation>
    <scope>IDENTIFICATION</scope>
    <source>
        <strain evidence="15">Thorbecke</strain>
    </source>
</reference>
<feature type="transmembrane region" description="Helical" evidence="12">
    <location>
        <begin position="297"/>
        <end position="321"/>
    </location>
</feature>
<evidence type="ECO:0000259" key="14">
    <source>
        <dbReference type="PROSITE" id="PS50893"/>
    </source>
</evidence>
<evidence type="ECO:0000256" key="12">
    <source>
        <dbReference type="SAM" id="Phobius"/>
    </source>
</evidence>
<dbReference type="EMBL" id="AAGW02061417">
    <property type="status" value="NOT_ANNOTATED_CDS"/>
    <property type="molecule type" value="Genomic_DNA"/>
</dbReference>
<feature type="transmembrane region" description="Helical" evidence="12">
    <location>
        <begin position="918"/>
        <end position="936"/>
    </location>
</feature>
<evidence type="ECO:0000256" key="6">
    <source>
        <dbReference type="ARBA" id="ARBA00022840"/>
    </source>
</evidence>
<reference evidence="15 16" key="1">
    <citation type="journal article" date="2011" name="Nature">
        <title>A high-resolution map of human evolutionary constraint using 29 mammals.</title>
        <authorList>
            <person name="Lindblad-Toh K."/>
            <person name="Garber M."/>
            <person name="Zuk O."/>
            <person name="Lin M.F."/>
            <person name="Parker B.J."/>
            <person name="Washietl S."/>
            <person name="Kheradpour P."/>
            <person name="Ernst J."/>
            <person name="Jordan G."/>
            <person name="Mauceli E."/>
            <person name="Ward L.D."/>
            <person name="Lowe C.B."/>
            <person name="Holloway A.K."/>
            <person name="Clamp M."/>
            <person name="Gnerre S."/>
            <person name="Alfoldi J."/>
            <person name="Beal K."/>
            <person name="Chang J."/>
            <person name="Clawson H."/>
            <person name="Cuff J."/>
            <person name="Di Palma F."/>
            <person name="Fitzgerald S."/>
            <person name="Flicek P."/>
            <person name="Guttman M."/>
            <person name="Hubisz M.J."/>
            <person name="Jaffe D.B."/>
            <person name="Jungreis I."/>
            <person name="Kent W.J."/>
            <person name="Kostka D."/>
            <person name="Lara M."/>
            <person name="Martins A.L."/>
            <person name="Massingham T."/>
            <person name="Moltke I."/>
            <person name="Raney B.J."/>
            <person name="Rasmussen M.D."/>
            <person name="Robinson J."/>
            <person name="Stark A."/>
            <person name="Vilella A.J."/>
            <person name="Wen J."/>
            <person name="Xie X."/>
            <person name="Zody M.C."/>
            <person name="Baldwin J."/>
            <person name="Bloom T."/>
            <person name="Chin C.W."/>
            <person name="Heiman D."/>
            <person name="Nicol R."/>
            <person name="Nusbaum C."/>
            <person name="Young S."/>
            <person name="Wilkinson J."/>
            <person name="Worley K.C."/>
            <person name="Kovar C.L."/>
            <person name="Muzny D.M."/>
            <person name="Gibbs R.A."/>
            <person name="Cree A."/>
            <person name="Dihn H.H."/>
            <person name="Fowler G."/>
            <person name="Jhangiani S."/>
            <person name="Joshi V."/>
            <person name="Lee S."/>
            <person name="Lewis L.R."/>
            <person name="Nazareth L.V."/>
            <person name="Okwuonu G."/>
            <person name="Santibanez J."/>
            <person name="Warren W.C."/>
            <person name="Mardis E.R."/>
            <person name="Weinstock G.M."/>
            <person name="Wilson R.K."/>
            <person name="Delehaunty K."/>
            <person name="Dooling D."/>
            <person name="Fronik C."/>
            <person name="Fulton L."/>
            <person name="Fulton B."/>
            <person name="Graves T."/>
            <person name="Minx P."/>
            <person name="Sodergren E."/>
            <person name="Birney E."/>
            <person name="Margulies E.H."/>
            <person name="Herrero J."/>
            <person name="Green E.D."/>
            <person name="Haussler D."/>
            <person name="Siepel A."/>
            <person name="Goldman N."/>
            <person name="Pollard K.S."/>
            <person name="Pedersen J.S."/>
            <person name="Lander E.S."/>
            <person name="Kellis M."/>
        </authorList>
    </citation>
    <scope>NUCLEOTIDE SEQUENCE [LARGE SCALE GENOMIC DNA]</scope>
    <source>
        <strain evidence="15 16">Thorbecke inbred</strain>
    </source>
</reference>
<dbReference type="EMBL" id="AAGW02061416">
    <property type="status" value="NOT_ANNOTATED_CDS"/>
    <property type="molecule type" value="Genomic_DNA"/>
</dbReference>
<evidence type="ECO:0000313" key="15">
    <source>
        <dbReference type="Ensembl" id="ENSOCUP00000032526.1"/>
    </source>
</evidence>
<feature type="chain" id="PRO_5023804943" description="ABC transporter domain-containing protein" evidence="13">
    <location>
        <begin position="17"/>
        <end position="1520"/>
    </location>
</feature>
<evidence type="ECO:0000256" key="1">
    <source>
        <dbReference type="ARBA" id="ARBA00004127"/>
    </source>
</evidence>
<dbReference type="PROSITE" id="PS50893">
    <property type="entry name" value="ABC_TRANSPORTER_2"/>
    <property type="match status" value="2"/>
</dbReference>